<dbReference type="CDD" id="cd04301">
    <property type="entry name" value="NAT_SF"/>
    <property type="match status" value="1"/>
</dbReference>
<proteinExistence type="predicted"/>
<dbReference type="Proteomes" id="UP000460272">
    <property type="component" value="Unassembled WGS sequence"/>
</dbReference>
<dbReference type="GO" id="GO:0016747">
    <property type="term" value="F:acyltransferase activity, transferring groups other than amino-acyl groups"/>
    <property type="evidence" value="ECO:0007669"/>
    <property type="project" value="InterPro"/>
</dbReference>
<feature type="domain" description="N-acetyltransferase" evidence="1">
    <location>
        <begin position="1"/>
        <end position="163"/>
    </location>
</feature>
<name>A0A6P2BRT4_9ACTN</name>
<evidence type="ECO:0000313" key="3">
    <source>
        <dbReference type="Proteomes" id="UP000460272"/>
    </source>
</evidence>
<gene>
    <name evidence="2" type="ORF">EAS64_34505</name>
</gene>
<dbReference type="PROSITE" id="PS51186">
    <property type="entry name" value="GNAT"/>
    <property type="match status" value="1"/>
</dbReference>
<evidence type="ECO:0000313" key="2">
    <source>
        <dbReference type="EMBL" id="TVZ01377.1"/>
    </source>
</evidence>
<reference evidence="2 3" key="1">
    <citation type="submission" date="2018-11" db="EMBL/GenBank/DDBJ databases">
        <title>Trebonia kvetii gen.nov., sp.nov., a novel acidophilic actinobacterium, and proposal of the new actinobacterial family Treboniaceae fam. nov.</title>
        <authorList>
            <person name="Rapoport D."/>
            <person name="Sagova-Mareckova M."/>
            <person name="Sedlacek I."/>
            <person name="Provaznik J."/>
            <person name="Kralova S."/>
            <person name="Pavlinic D."/>
            <person name="Benes V."/>
            <person name="Kopecky J."/>
        </authorList>
    </citation>
    <scope>NUCLEOTIDE SEQUENCE [LARGE SCALE GENOMIC DNA]</scope>
    <source>
        <strain evidence="2 3">15Tr583</strain>
    </source>
</reference>
<dbReference type="InterPro" id="IPR016181">
    <property type="entry name" value="Acyl_CoA_acyltransferase"/>
</dbReference>
<sequence>MRIEQCDPADETTARACYEVMLAAHKVDEPIEPPMSYGTFAHYIRHGWEKTPGELWAAVDDGGEITGFDRMALPDLENRDKAYTGLTVHPALRRRGIGRSLLRHLAERATANGRTLFGAQVIAGSAGEAFAVTIGARLDLEEVRRIQYLSEIAPGTVASLRATAEQAATGYSLVTWAGPTPDEYCAAMAGVFNAFNDAPHGANDEPEFWDADRVRERTGSVQRAGLMRGYGVAALADATGEMAAFTGVLVDPASPSWGFQQLTAVTRPHRGHRLGLLVKSAMLELLASAEPQVEWIQTGNAASNEHMIAVNEQLAYRVVEPGWNIYEIAVSGIH</sequence>
<dbReference type="AlphaFoldDB" id="A0A6P2BRT4"/>
<dbReference type="InterPro" id="IPR000182">
    <property type="entry name" value="GNAT_dom"/>
</dbReference>
<dbReference type="EMBL" id="RPFW01000007">
    <property type="protein sequence ID" value="TVZ01377.1"/>
    <property type="molecule type" value="Genomic_DNA"/>
</dbReference>
<keyword evidence="3" id="KW-1185">Reference proteome</keyword>
<dbReference type="Gene3D" id="3.40.630.30">
    <property type="match status" value="1"/>
</dbReference>
<organism evidence="2 3">
    <name type="scientific">Trebonia kvetii</name>
    <dbReference type="NCBI Taxonomy" id="2480626"/>
    <lineage>
        <taxon>Bacteria</taxon>
        <taxon>Bacillati</taxon>
        <taxon>Actinomycetota</taxon>
        <taxon>Actinomycetes</taxon>
        <taxon>Streptosporangiales</taxon>
        <taxon>Treboniaceae</taxon>
        <taxon>Trebonia</taxon>
    </lineage>
</organism>
<protein>
    <submittedName>
        <fullName evidence="2">GNAT family N-acetyltransferase</fullName>
    </submittedName>
</protein>
<keyword evidence="2" id="KW-0808">Transferase</keyword>
<dbReference type="OrthoDB" id="4119890at2"/>
<accession>A0A6P2BRT4</accession>
<dbReference type="SUPFAM" id="SSF55729">
    <property type="entry name" value="Acyl-CoA N-acyltransferases (Nat)"/>
    <property type="match status" value="2"/>
</dbReference>
<dbReference type="Pfam" id="PF00583">
    <property type="entry name" value="Acetyltransf_1"/>
    <property type="match status" value="1"/>
</dbReference>
<comment type="caution">
    <text evidence="2">The sequence shown here is derived from an EMBL/GenBank/DDBJ whole genome shotgun (WGS) entry which is preliminary data.</text>
</comment>
<evidence type="ECO:0000259" key="1">
    <source>
        <dbReference type="PROSITE" id="PS51186"/>
    </source>
</evidence>
<dbReference type="RefSeq" id="WP_145859878.1">
    <property type="nucleotide sequence ID" value="NZ_RPFW01000007.1"/>
</dbReference>